<dbReference type="AlphaFoldDB" id="A0A420J948"/>
<dbReference type="EMBL" id="MCBS01016157">
    <property type="protein sequence ID" value="RKF83262.1"/>
    <property type="molecule type" value="Genomic_DNA"/>
</dbReference>
<dbReference type="Proteomes" id="UP000285326">
    <property type="component" value="Unassembled WGS sequence"/>
</dbReference>
<evidence type="ECO:0000313" key="2">
    <source>
        <dbReference type="Proteomes" id="UP000285326"/>
    </source>
</evidence>
<protein>
    <submittedName>
        <fullName evidence="1">Uncharacterized protein</fullName>
    </submittedName>
</protein>
<proteinExistence type="predicted"/>
<sequence>VESSTREDLFAIAYLTSNASLSLLKTPEWKKFSKSANFKPPDHRKPTDVFLPPIYYMIKSQVQAVADASDSLQIVSDGPSNVSKVRVENFSFMTGGISSYCKSIGLGAVIISAQNTVHYFIETAKEVTKKQPHLWTSFSSGPCSTQRSF</sequence>
<name>A0A420J948_9PEZI</name>
<organism evidence="1 2">
    <name type="scientific">Golovinomyces cichoracearum</name>
    <dbReference type="NCBI Taxonomy" id="62708"/>
    <lineage>
        <taxon>Eukaryota</taxon>
        <taxon>Fungi</taxon>
        <taxon>Dikarya</taxon>
        <taxon>Ascomycota</taxon>
        <taxon>Pezizomycotina</taxon>
        <taxon>Leotiomycetes</taxon>
        <taxon>Erysiphales</taxon>
        <taxon>Erysiphaceae</taxon>
        <taxon>Golovinomyces</taxon>
    </lineage>
</organism>
<reference evidence="1 2" key="1">
    <citation type="journal article" date="2018" name="BMC Genomics">
        <title>Comparative genome analyses reveal sequence features reflecting distinct modes of host-adaptation between dicot and monocot powdery mildew.</title>
        <authorList>
            <person name="Wu Y."/>
            <person name="Ma X."/>
            <person name="Pan Z."/>
            <person name="Kale S.D."/>
            <person name="Song Y."/>
            <person name="King H."/>
            <person name="Zhang Q."/>
            <person name="Presley C."/>
            <person name="Deng X."/>
            <person name="Wei C.I."/>
            <person name="Xiao S."/>
        </authorList>
    </citation>
    <scope>NUCLEOTIDE SEQUENCE [LARGE SCALE GENOMIC DNA]</scope>
    <source>
        <strain evidence="1">UMSG1</strain>
    </source>
</reference>
<accession>A0A420J948</accession>
<gene>
    <name evidence="1" type="ORF">GcM1_161007</name>
</gene>
<comment type="caution">
    <text evidence="1">The sequence shown here is derived from an EMBL/GenBank/DDBJ whole genome shotgun (WGS) entry which is preliminary data.</text>
</comment>
<feature type="non-terminal residue" evidence="1">
    <location>
        <position position="1"/>
    </location>
</feature>
<evidence type="ECO:0000313" key="1">
    <source>
        <dbReference type="EMBL" id="RKF83262.1"/>
    </source>
</evidence>